<dbReference type="InterPro" id="IPR036388">
    <property type="entry name" value="WH-like_DNA-bd_sf"/>
</dbReference>
<keyword evidence="2" id="KW-1185">Reference proteome</keyword>
<gene>
    <name evidence="1" type="ORF">RGQ30_00240</name>
</gene>
<proteinExistence type="predicted"/>
<dbReference type="Proteomes" id="UP001329151">
    <property type="component" value="Chromosome"/>
</dbReference>
<name>A0AA86MAA9_9BURK</name>
<dbReference type="Gene3D" id="1.10.10.10">
    <property type="entry name" value="Winged helix-like DNA-binding domain superfamily/Winged helix DNA-binding domain"/>
    <property type="match status" value="1"/>
</dbReference>
<accession>A0AA86MAA9</accession>
<evidence type="ECO:0000313" key="1">
    <source>
        <dbReference type="EMBL" id="BET24523.1"/>
    </source>
</evidence>
<organism evidence="1 2">
    <name type="scientific">Limnobacter thiooxidans</name>
    <dbReference type="NCBI Taxonomy" id="131080"/>
    <lineage>
        <taxon>Bacteria</taxon>
        <taxon>Pseudomonadati</taxon>
        <taxon>Pseudomonadota</taxon>
        <taxon>Betaproteobacteria</taxon>
        <taxon>Burkholderiales</taxon>
        <taxon>Burkholderiaceae</taxon>
        <taxon>Limnobacter</taxon>
    </lineage>
</organism>
<dbReference type="SUPFAM" id="SSF46785">
    <property type="entry name" value="Winged helix' DNA-binding domain"/>
    <property type="match status" value="1"/>
</dbReference>
<dbReference type="KEGG" id="lto:RGQ30_00240"/>
<dbReference type="Pfam" id="PF13412">
    <property type="entry name" value="HTH_24"/>
    <property type="match status" value="1"/>
</dbReference>
<sequence length="176" mass="20072">MGGKSYWKDAKVTHSPAFLKWLLDEDSEETPDSSDKDHDTDNESQIIVQMRPFSKSAHLTFNTLKTNPNLSAGDIAKTTGLSKSSVYRAIKILLRYEFIQALPETSAGSSSKFSIPARLDGFKIEHVWIECGVKLLKQKEKRRKEFFDRGGKMLMGENSPELKLLKRPFNRFDDDK</sequence>
<dbReference type="InterPro" id="IPR036390">
    <property type="entry name" value="WH_DNA-bd_sf"/>
</dbReference>
<dbReference type="AlphaFoldDB" id="A0AA86MAA9"/>
<reference evidence="1 2" key="1">
    <citation type="submission" date="2023-10" db="EMBL/GenBank/DDBJ databases">
        <title>Complete Genome Sequence of Limnobacter thiooxidans CS-K2T, Isolated from freshwater lake sediments in Bavaria, Germany.</title>
        <authorList>
            <person name="Naruki M."/>
            <person name="Watanabe A."/>
            <person name="Warashina T."/>
            <person name="Morita T."/>
            <person name="Arakawa K."/>
        </authorList>
    </citation>
    <scope>NUCLEOTIDE SEQUENCE [LARGE SCALE GENOMIC DNA]</scope>
    <source>
        <strain evidence="1 2">CS-K2</strain>
    </source>
</reference>
<protein>
    <submittedName>
        <fullName evidence="1">Uncharacterized protein</fullName>
    </submittedName>
</protein>
<dbReference type="EMBL" id="AP028947">
    <property type="protein sequence ID" value="BET24523.1"/>
    <property type="molecule type" value="Genomic_DNA"/>
</dbReference>
<evidence type="ECO:0000313" key="2">
    <source>
        <dbReference type="Proteomes" id="UP001329151"/>
    </source>
</evidence>